<protein>
    <submittedName>
        <fullName evidence="1">Uncharacterized protein</fullName>
    </submittedName>
</protein>
<dbReference type="EMBL" id="UOYP01000161">
    <property type="protein sequence ID" value="VAY87830.1"/>
    <property type="molecule type" value="Genomic_DNA"/>
</dbReference>
<dbReference type="AlphaFoldDB" id="A0A3P3ZMZ0"/>
<evidence type="ECO:0000313" key="1">
    <source>
        <dbReference type="EMBL" id="VAY87830.1"/>
    </source>
</evidence>
<name>A0A3P3ZMZ0_9ZZZZ</name>
<accession>A0A3P3ZMZ0</accession>
<sequence>MATLIALASLIVSINNDGTSEGEATGAEGSVSLPLSGSIHTSRMLLFCKVIKSFRSLITNEDTQKG</sequence>
<gene>
    <name evidence="1" type="ORF">CARN8_2430009</name>
</gene>
<reference evidence="1" key="1">
    <citation type="submission" date="2018-10" db="EMBL/GenBank/DDBJ databases">
        <authorList>
            <person name="Plewniak F."/>
        </authorList>
    </citation>
    <scope>NUCLEOTIDE SEQUENCE</scope>
</reference>
<organism evidence="1">
    <name type="scientific">mine drainage metagenome</name>
    <dbReference type="NCBI Taxonomy" id="410659"/>
    <lineage>
        <taxon>unclassified sequences</taxon>
        <taxon>metagenomes</taxon>
        <taxon>ecological metagenomes</taxon>
    </lineage>
</organism>
<proteinExistence type="predicted"/>